<accession>A0A345NLP2</accession>
<proteinExistence type="predicted"/>
<dbReference type="KEGG" id="orn:DV701_07255"/>
<sequence length="100" mass="10666">MNGPGAAAPYGARRVHAVLTRSDDPRVGSAGLDLVRDIMRQEGLVAAPPRRWTSARHASRESSGSVANCHTADTDRVVAAASQVSEIQVRFPSLTRRGMT</sequence>
<evidence type="ECO:0000313" key="3">
    <source>
        <dbReference type="Proteomes" id="UP000253790"/>
    </source>
</evidence>
<dbReference type="AlphaFoldDB" id="A0A345NLP2"/>
<dbReference type="EMBL" id="CP031229">
    <property type="protein sequence ID" value="AXH95950.1"/>
    <property type="molecule type" value="Genomic_DNA"/>
</dbReference>
<name>A0A345NLP2_9MICO</name>
<dbReference type="Proteomes" id="UP000253790">
    <property type="component" value="Chromosome"/>
</dbReference>
<evidence type="ECO:0000256" key="1">
    <source>
        <dbReference type="SAM" id="MobiDB-lite"/>
    </source>
</evidence>
<feature type="region of interest" description="Disordered" evidence="1">
    <location>
        <begin position="49"/>
        <end position="69"/>
    </location>
</feature>
<dbReference type="OrthoDB" id="4281720at2"/>
<organism evidence="2 3">
    <name type="scientific">Ornithinimicrobium avium</name>
    <dbReference type="NCBI Taxonomy" id="2283195"/>
    <lineage>
        <taxon>Bacteria</taxon>
        <taxon>Bacillati</taxon>
        <taxon>Actinomycetota</taxon>
        <taxon>Actinomycetes</taxon>
        <taxon>Micrococcales</taxon>
        <taxon>Ornithinimicrobiaceae</taxon>
        <taxon>Ornithinimicrobium</taxon>
    </lineage>
</organism>
<gene>
    <name evidence="2" type="ORF">DV701_07255</name>
</gene>
<evidence type="ECO:0000313" key="2">
    <source>
        <dbReference type="EMBL" id="AXH95950.1"/>
    </source>
</evidence>
<reference evidence="2 3" key="1">
    <citation type="submission" date="2018-07" db="EMBL/GenBank/DDBJ databases">
        <title>Complete genome sequencing of Ornithinimicrobium sp. AMA3305.</title>
        <authorList>
            <person name="Bae J.-W."/>
        </authorList>
    </citation>
    <scope>NUCLEOTIDE SEQUENCE [LARGE SCALE GENOMIC DNA]</scope>
    <source>
        <strain evidence="2 3">AMA3305</strain>
    </source>
</reference>
<keyword evidence="3" id="KW-1185">Reference proteome</keyword>
<protein>
    <submittedName>
        <fullName evidence="2">Transposase</fullName>
    </submittedName>
</protein>